<keyword evidence="3" id="KW-1185">Reference proteome</keyword>
<dbReference type="AlphaFoldDB" id="A0A075AWD9"/>
<dbReference type="HOGENOM" id="CLU_814213_0_0_1"/>
<reference evidence="2 3" key="1">
    <citation type="journal article" date="2013" name="Curr. Biol.">
        <title>Shared signatures of parasitism and phylogenomics unite Cryptomycota and microsporidia.</title>
        <authorList>
            <person name="James T.Y."/>
            <person name="Pelin A."/>
            <person name="Bonen L."/>
            <person name="Ahrendt S."/>
            <person name="Sain D."/>
            <person name="Corradi N."/>
            <person name="Stajich J.E."/>
        </authorList>
    </citation>
    <scope>NUCLEOTIDE SEQUENCE [LARGE SCALE GENOMIC DNA]</scope>
    <source>
        <strain evidence="2 3">CSF55</strain>
    </source>
</reference>
<evidence type="ECO:0000313" key="2">
    <source>
        <dbReference type="EMBL" id="EPZ34477.1"/>
    </source>
</evidence>
<name>A0A075AWD9_ROZAC</name>
<gene>
    <name evidence="2" type="ORF">O9G_002050</name>
</gene>
<dbReference type="Gene3D" id="1.10.357.50">
    <property type="match status" value="1"/>
</dbReference>
<dbReference type="InterPro" id="IPR008528">
    <property type="entry name" value="unc-13_homologue"/>
</dbReference>
<dbReference type="PANTHER" id="PTHR31280">
    <property type="entry name" value="PROTEIN UNC-13 HOMOLOG"/>
    <property type="match status" value="1"/>
</dbReference>
<dbReference type="OrthoDB" id="2015333at2759"/>
<feature type="domain" description="PATROL1-like C-terminal" evidence="1">
    <location>
        <begin position="208"/>
        <end position="324"/>
    </location>
</feature>
<dbReference type="PANTHER" id="PTHR31280:SF2">
    <property type="entry name" value="PROTEIN UNC-13 HOMOLOG"/>
    <property type="match status" value="1"/>
</dbReference>
<proteinExistence type="predicted"/>
<accession>A0A075AWD9</accession>
<dbReference type="Proteomes" id="UP000030755">
    <property type="component" value="Unassembled WGS sequence"/>
</dbReference>
<organism evidence="2 3">
    <name type="scientific">Rozella allomycis (strain CSF55)</name>
    <dbReference type="NCBI Taxonomy" id="988480"/>
    <lineage>
        <taxon>Eukaryota</taxon>
        <taxon>Fungi</taxon>
        <taxon>Fungi incertae sedis</taxon>
        <taxon>Cryptomycota</taxon>
        <taxon>Cryptomycota incertae sedis</taxon>
        <taxon>Rozella</taxon>
    </lineage>
</organism>
<protein>
    <recommendedName>
        <fullName evidence="1">PATROL1-like C-terminal domain-containing protein</fullName>
    </recommendedName>
</protein>
<evidence type="ECO:0000259" key="1">
    <source>
        <dbReference type="Pfam" id="PF25761"/>
    </source>
</evidence>
<sequence length="341" mass="39882">MLETTLKGIAEEYLEDSNLIDNIFIDVDGWIRPLIKNWMNEIPQALNSTLKRCLDLDKEFHPIEKEKVFYSSSIMDLFAFINSRFVFFTSFPSDKIKGEYSSYFISNLVKSIEKYFEIVNSSIGRQLKENELDPFDHMEITMEIFDKTILKKKKYELLPMNDMIKRILNLQSRTKLLVMINNAIYAKEKLIEFESRVKFYLPSTLVISNLQNHLQSLIDSYIQYFGIKVVYCDIKSSFIENLYIPNASVSNLVRIGNQVLDPILNDIVSGVPFDYVNLIVHSFFLTLVRVYEKILLGATRKRKYYPNNTEIILEDIDYLENLFSRKDSTSFGLSPDCNFIL</sequence>
<dbReference type="InterPro" id="IPR057984">
    <property type="entry name" value="PATROL1_C"/>
</dbReference>
<dbReference type="Pfam" id="PF25761">
    <property type="entry name" value="TPR_PATROL1"/>
    <property type="match status" value="1"/>
</dbReference>
<dbReference type="EMBL" id="KE560949">
    <property type="protein sequence ID" value="EPZ34477.1"/>
    <property type="molecule type" value="Genomic_DNA"/>
</dbReference>
<evidence type="ECO:0000313" key="3">
    <source>
        <dbReference type="Proteomes" id="UP000030755"/>
    </source>
</evidence>